<gene>
    <name evidence="2" type="ORF">LCGC14_2319700</name>
</gene>
<proteinExistence type="predicted"/>
<dbReference type="GO" id="GO:0016491">
    <property type="term" value="F:oxidoreductase activity"/>
    <property type="evidence" value="ECO:0007669"/>
    <property type="project" value="InterPro"/>
</dbReference>
<comment type="caution">
    <text evidence="2">The sequence shown here is derived from an EMBL/GenBank/DDBJ whole genome shotgun (WGS) entry which is preliminary data.</text>
</comment>
<dbReference type="AlphaFoldDB" id="A0A0F9CI98"/>
<dbReference type="PANTHER" id="PTHR13887">
    <property type="entry name" value="GLUTATHIONE S-TRANSFERASE KAPPA"/>
    <property type="match status" value="1"/>
</dbReference>
<dbReference type="InterPro" id="IPR036249">
    <property type="entry name" value="Thioredoxin-like_sf"/>
</dbReference>
<organism evidence="2">
    <name type="scientific">marine sediment metagenome</name>
    <dbReference type="NCBI Taxonomy" id="412755"/>
    <lineage>
        <taxon>unclassified sequences</taxon>
        <taxon>metagenomes</taxon>
        <taxon>ecological metagenomes</taxon>
    </lineage>
</organism>
<evidence type="ECO:0000313" key="2">
    <source>
        <dbReference type="EMBL" id="KKL49018.1"/>
    </source>
</evidence>
<dbReference type="CDD" id="cd03024">
    <property type="entry name" value="DsbA_FrnE"/>
    <property type="match status" value="1"/>
</dbReference>
<dbReference type="Pfam" id="PF01323">
    <property type="entry name" value="DSBA"/>
    <property type="match status" value="1"/>
</dbReference>
<dbReference type="InterPro" id="IPR001853">
    <property type="entry name" value="DSBA-like_thioredoxin_dom"/>
</dbReference>
<dbReference type="PANTHER" id="PTHR13887:SF41">
    <property type="entry name" value="THIOREDOXIN SUPERFAMILY PROTEIN"/>
    <property type="match status" value="1"/>
</dbReference>
<sequence length="187" mass="21041">MRVERLCEEFDVEFDAWAYDLRPGLPPEGLPRDEVYREGRYPPGYLDRLRETARESGIEMIAPPVVANTFKAHQATEFAKDGGRLPQFHRAVFAAYWEKGENIGDEEVLCRLARECGLDADGLRAALADGRYVQRVEEQMAWARNAGLGGVPTFIFNDKFALVGAQDYEVFADVARRIQRGELKAGG</sequence>
<dbReference type="SUPFAM" id="SSF52833">
    <property type="entry name" value="Thioredoxin-like"/>
    <property type="match status" value="1"/>
</dbReference>
<dbReference type="Gene3D" id="3.40.30.10">
    <property type="entry name" value="Glutaredoxin"/>
    <property type="match status" value="1"/>
</dbReference>
<protein>
    <recommendedName>
        <fullName evidence="1">DSBA-like thioredoxin domain-containing protein</fullName>
    </recommendedName>
</protein>
<evidence type="ECO:0000259" key="1">
    <source>
        <dbReference type="Pfam" id="PF01323"/>
    </source>
</evidence>
<accession>A0A0F9CI98</accession>
<name>A0A0F9CI98_9ZZZZ</name>
<feature type="domain" description="DSBA-like thioredoxin" evidence="1">
    <location>
        <begin position="2"/>
        <end position="173"/>
    </location>
</feature>
<dbReference type="EMBL" id="LAZR01033113">
    <property type="protein sequence ID" value="KKL49018.1"/>
    <property type="molecule type" value="Genomic_DNA"/>
</dbReference>
<reference evidence="2" key="1">
    <citation type="journal article" date="2015" name="Nature">
        <title>Complex archaea that bridge the gap between prokaryotes and eukaryotes.</title>
        <authorList>
            <person name="Spang A."/>
            <person name="Saw J.H."/>
            <person name="Jorgensen S.L."/>
            <person name="Zaremba-Niedzwiedzka K."/>
            <person name="Martijn J."/>
            <person name="Lind A.E."/>
            <person name="van Eijk R."/>
            <person name="Schleper C."/>
            <person name="Guy L."/>
            <person name="Ettema T.J."/>
        </authorList>
    </citation>
    <scope>NUCLEOTIDE SEQUENCE</scope>
</reference>